<dbReference type="Proteomes" id="UP001219568">
    <property type="component" value="Unassembled WGS sequence"/>
</dbReference>
<protein>
    <recommendedName>
        <fullName evidence="8">GPI-anchored cell wall organization protein Ecm33</fullName>
    </recommendedName>
</protein>
<evidence type="ECO:0000256" key="3">
    <source>
        <dbReference type="ARBA" id="ARBA00023180"/>
    </source>
</evidence>
<evidence type="ECO:0008006" key="8">
    <source>
        <dbReference type="Google" id="ProtNLM"/>
    </source>
</evidence>
<dbReference type="AlphaFoldDB" id="A0AAD6I3P4"/>
<dbReference type="Gene3D" id="3.80.10.10">
    <property type="entry name" value="Ribonuclease Inhibitor"/>
    <property type="match status" value="1"/>
</dbReference>
<organism evidence="6 7">
    <name type="scientific">Penicillium canescens</name>
    <dbReference type="NCBI Taxonomy" id="5083"/>
    <lineage>
        <taxon>Eukaryota</taxon>
        <taxon>Fungi</taxon>
        <taxon>Dikarya</taxon>
        <taxon>Ascomycota</taxon>
        <taxon>Pezizomycotina</taxon>
        <taxon>Eurotiomycetes</taxon>
        <taxon>Eurotiomycetidae</taxon>
        <taxon>Eurotiales</taxon>
        <taxon>Aspergillaceae</taxon>
        <taxon>Penicillium</taxon>
    </lineage>
</organism>
<dbReference type="Pfam" id="PF12454">
    <property type="entry name" value="Ecm33"/>
    <property type="match status" value="1"/>
</dbReference>
<comment type="caution">
    <text evidence="6">The sequence shown here is derived from an EMBL/GenBank/DDBJ whole genome shotgun (WGS) entry which is preliminary data.</text>
</comment>
<feature type="non-terminal residue" evidence="6">
    <location>
        <position position="401"/>
    </location>
</feature>
<dbReference type="GO" id="GO:0005886">
    <property type="term" value="C:plasma membrane"/>
    <property type="evidence" value="ECO:0007669"/>
    <property type="project" value="TreeGrafter"/>
</dbReference>
<evidence type="ECO:0000313" key="7">
    <source>
        <dbReference type="Proteomes" id="UP001219568"/>
    </source>
</evidence>
<dbReference type="Pfam" id="PF13306">
    <property type="entry name" value="LRR_5"/>
    <property type="match status" value="2"/>
</dbReference>
<reference evidence="6" key="1">
    <citation type="journal article" date="2023" name="IMA Fungus">
        <title>Comparative genomic study of the Penicillium genus elucidates a diverse pangenome and 15 lateral gene transfer events.</title>
        <authorList>
            <person name="Petersen C."/>
            <person name="Sorensen T."/>
            <person name="Nielsen M.R."/>
            <person name="Sondergaard T.E."/>
            <person name="Sorensen J.L."/>
            <person name="Fitzpatrick D.A."/>
            <person name="Frisvad J.C."/>
            <person name="Nielsen K.L."/>
        </authorList>
    </citation>
    <scope>NUCLEOTIDE SEQUENCE</scope>
    <source>
        <strain evidence="6">IBT 15450</strain>
    </source>
</reference>
<accession>A0AAD6I3P4</accession>
<feature type="region of interest" description="Disordered" evidence="4">
    <location>
        <begin position="349"/>
        <end position="371"/>
    </location>
</feature>
<keyword evidence="3" id="KW-0325">Glycoprotein</keyword>
<dbReference type="InterPro" id="IPR026906">
    <property type="entry name" value="LRR_5"/>
</dbReference>
<evidence type="ECO:0000256" key="4">
    <source>
        <dbReference type="SAM" id="MobiDB-lite"/>
    </source>
</evidence>
<dbReference type="GO" id="GO:0031505">
    <property type="term" value="P:fungal-type cell wall organization"/>
    <property type="evidence" value="ECO:0007669"/>
    <property type="project" value="TreeGrafter"/>
</dbReference>
<evidence type="ECO:0000256" key="5">
    <source>
        <dbReference type="SAM" id="SignalP"/>
    </source>
</evidence>
<reference evidence="6" key="2">
    <citation type="submission" date="2023-01" db="EMBL/GenBank/DDBJ databases">
        <authorList>
            <person name="Petersen C."/>
        </authorList>
    </citation>
    <scope>NUCLEOTIDE SEQUENCE</scope>
    <source>
        <strain evidence="6">IBT 15450</strain>
    </source>
</reference>
<evidence type="ECO:0000256" key="2">
    <source>
        <dbReference type="ARBA" id="ARBA00022729"/>
    </source>
</evidence>
<feature type="signal peptide" evidence="5">
    <location>
        <begin position="1"/>
        <end position="25"/>
    </location>
</feature>
<evidence type="ECO:0000313" key="6">
    <source>
        <dbReference type="EMBL" id="KAJ6030215.1"/>
    </source>
</evidence>
<feature type="chain" id="PRO_5042235123" description="GPI-anchored cell wall organization protein Ecm33" evidence="5">
    <location>
        <begin position="26"/>
        <end position="401"/>
    </location>
</feature>
<dbReference type="EMBL" id="JAQJZL010000014">
    <property type="protein sequence ID" value="KAJ6030215.1"/>
    <property type="molecule type" value="Genomic_DNA"/>
</dbReference>
<feature type="compositionally biased region" description="Low complexity" evidence="4">
    <location>
        <begin position="360"/>
        <end position="371"/>
    </location>
</feature>
<dbReference type="PANTHER" id="PTHR31018">
    <property type="entry name" value="SPORULATION-SPECIFIC PROTEIN-RELATED"/>
    <property type="match status" value="1"/>
</dbReference>
<keyword evidence="2 5" id="KW-0732">Signal</keyword>
<evidence type="ECO:0000256" key="1">
    <source>
        <dbReference type="ARBA" id="ARBA00004196"/>
    </source>
</evidence>
<dbReference type="InterPro" id="IPR051648">
    <property type="entry name" value="CWI-Assembly_Regulator"/>
</dbReference>
<dbReference type="SUPFAM" id="SSF52058">
    <property type="entry name" value="L domain-like"/>
    <property type="match status" value="2"/>
</dbReference>
<keyword evidence="7" id="KW-1185">Reference proteome</keyword>
<name>A0AAD6I3P4_PENCN</name>
<dbReference type="PANTHER" id="PTHR31018:SF3">
    <property type="entry name" value="RECEPTOR PROTEIN-TYROSINE KINASE"/>
    <property type="match status" value="1"/>
</dbReference>
<comment type="subcellular location">
    <subcellularLocation>
        <location evidence="1">Cell envelope</location>
    </subcellularLocation>
</comment>
<proteinExistence type="predicted"/>
<dbReference type="InterPro" id="IPR032675">
    <property type="entry name" value="LRR_dom_sf"/>
</dbReference>
<dbReference type="GO" id="GO:0009277">
    <property type="term" value="C:fungal-type cell wall"/>
    <property type="evidence" value="ECO:0007669"/>
    <property type="project" value="TreeGrafter"/>
</dbReference>
<gene>
    <name evidence="6" type="ORF">N7460_010481</name>
</gene>
<sequence>RRALASTMSLKYLLTALAASQLAFADDSCGDTTIENQSDADGINSCTTLKGDLTIKKTYSGDLSLSGIEEITGGIISSGAANVSSISAPSLTSIGDKFDLEGLTTLTLLSFPQLTSVGSINWEALPKLQSLNFDTGVTKAGDVSISNTGLTDLNGIQLKTVGTFSIQNNRDLKTININNLQNATDLISFSGNYDTLEIDLPNLGTGTNMTFQNISSVSVPSLEKLTGQLGFWGTKFETFSAPNLTQTGDLVFKDNSKLSNISMPVLKTVNGGFTIARDDKLSTISLSSLETVKGAIDFSGTFDKISLGKLKDVEGSFNMQSTHGNFSCDSFKKLKSEDVIKGSFKCEADTKSPTTANGNSGTSSSSSSSSSSTSSGAAFMTGANVPVMGLAAIFGALAQLL</sequence>
<dbReference type="GO" id="GO:0009986">
    <property type="term" value="C:cell surface"/>
    <property type="evidence" value="ECO:0007669"/>
    <property type="project" value="TreeGrafter"/>
</dbReference>